<dbReference type="InterPro" id="IPR015943">
    <property type="entry name" value="WD40/YVTN_repeat-like_dom_sf"/>
</dbReference>
<dbReference type="AlphaFoldDB" id="A0A367J0Q5"/>
<feature type="region of interest" description="Disordered" evidence="4">
    <location>
        <begin position="41"/>
        <end position="60"/>
    </location>
</feature>
<dbReference type="SUPFAM" id="SSF50978">
    <property type="entry name" value="WD40 repeat-like"/>
    <property type="match status" value="1"/>
</dbReference>
<evidence type="ECO:0000313" key="6">
    <source>
        <dbReference type="Proteomes" id="UP000253551"/>
    </source>
</evidence>
<name>A0A367J0Q5_RHIST</name>
<feature type="repeat" description="WD" evidence="3">
    <location>
        <begin position="222"/>
        <end position="261"/>
    </location>
</feature>
<dbReference type="Gene3D" id="2.130.10.10">
    <property type="entry name" value="YVTN repeat-like/Quinoprotein amine dehydrogenase"/>
    <property type="match status" value="2"/>
</dbReference>
<keyword evidence="6" id="KW-1185">Reference proteome</keyword>
<proteinExistence type="predicted"/>
<keyword evidence="2" id="KW-0677">Repeat</keyword>
<gene>
    <name evidence="5" type="ORF">CU098_005991</name>
</gene>
<feature type="repeat" description="WD" evidence="3">
    <location>
        <begin position="345"/>
        <end position="386"/>
    </location>
</feature>
<feature type="repeat" description="WD" evidence="3">
    <location>
        <begin position="265"/>
        <end position="304"/>
    </location>
</feature>
<dbReference type="OrthoDB" id="19711at2759"/>
<evidence type="ECO:0000256" key="2">
    <source>
        <dbReference type="ARBA" id="ARBA00022737"/>
    </source>
</evidence>
<dbReference type="InterPro" id="IPR050995">
    <property type="entry name" value="WD-F-box_domain-protein"/>
</dbReference>
<protein>
    <submittedName>
        <fullName evidence="5">Uncharacterized protein</fullName>
    </submittedName>
</protein>
<evidence type="ECO:0000256" key="1">
    <source>
        <dbReference type="ARBA" id="ARBA00022574"/>
    </source>
</evidence>
<dbReference type="PANTHER" id="PTHR14604">
    <property type="entry name" value="WD40 REPEAT PF20"/>
    <property type="match status" value="1"/>
</dbReference>
<dbReference type="CDD" id="cd00200">
    <property type="entry name" value="WD40"/>
    <property type="match status" value="1"/>
</dbReference>
<dbReference type="InterPro" id="IPR036322">
    <property type="entry name" value="WD40_repeat_dom_sf"/>
</dbReference>
<dbReference type="Pfam" id="PF00400">
    <property type="entry name" value="WD40"/>
    <property type="match status" value="6"/>
</dbReference>
<dbReference type="InterPro" id="IPR001680">
    <property type="entry name" value="WD40_rpt"/>
</dbReference>
<dbReference type="PROSITE" id="PS50294">
    <property type="entry name" value="WD_REPEATS_REGION"/>
    <property type="match status" value="6"/>
</dbReference>
<organism evidence="5 6">
    <name type="scientific">Rhizopus stolonifer</name>
    <name type="common">Rhizopus nigricans</name>
    <dbReference type="NCBI Taxonomy" id="4846"/>
    <lineage>
        <taxon>Eukaryota</taxon>
        <taxon>Fungi</taxon>
        <taxon>Fungi incertae sedis</taxon>
        <taxon>Mucoromycota</taxon>
        <taxon>Mucoromycotina</taxon>
        <taxon>Mucoromycetes</taxon>
        <taxon>Mucorales</taxon>
        <taxon>Mucorineae</taxon>
        <taxon>Rhizopodaceae</taxon>
        <taxon>Rhizopus</taxon>
    </lineage>
</organism>
<evidence type="ECO:0000256" key="3">
    <source>
        <dbReference type="PROSITE-ProRule" id="PRU00221"/>
    </source>
</evidence>
<feature type="repeat" description="WD" evidence="3">
    <location>
        <begin position="142"/>
        <end position="181"/>
    </location>
</feature>
<evidence type="ECO:0000256" key="4">
    <source>
        <dbReference type="SAM" id="MobiDB-lite"/>
    </source>
</evidence>
<dbReference type="PROSITE" id="PS50082">
    <property type="entry name" value="WD_REPEATS_2"/>
    <property type="match status" value="6"/>
</dbReference>
<dbReference type="InterPro" id="IPR020472">
    <property type="entry name" value="WD40_PAC1"/>
</dbReference>
<sequence length="428" mass="48438">MRPIGKSVSSTLSNHQYSLLPRLKPFKAPISLISERVARQQIQSTSSENESNIQHVRSSRSQPLSICREPLSHVITERPVVNKPLTRRNIKCDDTLTYHYNETTDTRHINWKRLYRNKSLIEKRWKEGKCKMRQFPSSGADLVEHNGGIYCLQFNESILVTGSRDRYLKIWDIRTGSLIRTLKGHLGSVLCLQFDGRFLISGSSDAALIVWDIHTAERIRTLRGHEESVLNVKFKDDVLVSCSKDRTVRIWHLSDDGKATIRFVLRGHRAAVNAVQFKDDRVVSASGDRAIKIWDMNSGECLKTLDSHSRGIACIEFDGKYIVSGSSDQTIKVWNAITGECVHTLISHTDLVRTLQLDSQSKRIISGSYDGTLKIWGLETGSLLNLTQAPLGRVLNLQFDFGRIICCSNLGKIIIYDFSHGIDTQFLS</sequence>
<dbReference type="Proteomes" id="UP000253551">
    <property type="component" value="Unassembled WGS sequence"/>
</dbReference>
<dbReference type="PROSITE" id="PS00678">
    <property type="entry name" value="WD_REPEATS_1"/>
    <property type="match status" value="3"/>
</dbReference>
<dbReference type="STRING" id="4846.A0A367J0Q5"/>
<dbReference type="EMBL" id="PJQM01004727">
    <property type="protein sequence ID" value="RCH83490.1"/>
    <property type="molecule type" value="Genomic_DNA"/>
</dbReference>
<dbReference type="PANTHER" id="PTHR14604:SF4">
    <property type="entry name" value="F-BOX DOMAIN-CONTAINING PROTEIN"/>
    <property type="match status" value="1"/>
</dbReference>
<comment type="caution">
    <text evidence="5">The sequence shown here is derived from an EMBL/GenBank/DDBJ whole genome shotgun (WGS) entry which is preliminary data.</text>
</comment>
<feature type="repeat" description="WD" evidence="3">
    <location>
        <begin position="305"/>
        <end position="344"/>
    </location>
</feature>
<evidence type="ECO:0000313" key="5">
    <source>
        <dbReference type="EMBL" id="RCH83490.1"/>
    </source>
</evidence>
<accession>A0A367J0Q5</accession>
<dbReference type="InterPro" id="IPR019775">
    <property type="entry name" value="WD40_repeat_CS"/>
</dbReference>
<feature type="repeat" description="WD" evidence="3">
    <location>
        <begin position="182"/>
        <end position="221"/>
    </location>
</feature>
<reference evidence="5 6" key="1">
    <citation type="journal article" date="2018" name="G3 (Bethesda)">
        <title>Phylogenetic and Phylogenomic Definition of Rhizopus Species.</title>
        <authorList>
            <person name="Gryganskyi A.P."/>
            <person name="Golan J."/>
            <person name="Dolatabadi S."/>
            <person name="Mondo S."/>
            <person name="Robb S."/>
            <person name="Idnurm A."/>
            <person name="Muszewska A."/>
            <person name="Steczkiewicz K."/>
            <person name="Masonjones S."/>
            <person name="Liao H.L."/>
            <person name="Gajdeczka M.T."/>
            <person name="Anike F."/>
            <person name="Vuek A."/>
            <person name="Anishchenko I.M."/>
            <person name="Voigt K."/>
            <person name="de Hoog G.S."/>
            <person name="Smith M.E."/>
            <person name="Heitman J."/>
            <person name="Vilgalys R."/>
            <person name="Stajich J.E."/>
        </authorList>
    </citation>
    <scope>NUCLEOTIDE SEQUENCE [LARGE SCALE GENOMIC DNA]</scope>
    <source>
        <strain evidence="5 6">LSU 92-RS-03</strain>
    </source>
</reference>
<dbReference type="SMART" id="SM00320">
    <property type="entry name" value="WD40"/>
    <property type="match status" value="7"/>
</dbReference>
<keyword evidence="1 3" id="KW-0853">WD repeat</keyword>
<dbReference type="PRINTS" id="PR00320">
    <property type="entry name" value="GPROTEINBRPT"/>
</dbReference>